<proteinExistence type="predicted"/>
<dbReference type="OrthoDB" id="45670at2759"/>
<dbReference type="OMA" id="YHIKTNQ"/>
<feature type="transmembrane region" description="Helical" evidence="1">
    <location>
        <begin position="381"/>
        <end position="402"/>
    </location>
</feature>
<feature type="transmembrane region" description="Helical" evidence="1">
    <location>
        <begin position="233"/>
        <end position="254"/>
    </location>
</feature>
<feature type="transmembrane region" description="Helical" evidence="1">
    <location>
        <begin position="274"/>
        <end position="295"/>
    </location>
</feature>
<dbReference type="AlphaFoldDB" id="A0A0D2WMJ3"/>
<evidence type="ECO:0000313" key="4">
    <source>
        <dbReference type="EMBL" id="KJE92060.1"/>
    </source>
</evidence>
<dbReference type="InterPro" id="IPR019336">
    <property type="entry name" value="GPR180/TMEM145_TM"/>
</dbReference>
<reference evidence="5" key="1">
    <citation type="submission" date="2011-02" db="EMBL/GenBank/DDBJ databases">
        <title>The Genome Sequence of Capsaspora owczarzaki ATCC 30864.</title>
        <authorList>
            <person name="Russ C."/>
            <person name="Cuomo C."/>
            <person name="Burger G."/>
            <person name="Gray M.W."/>
            <person name="Holland P.W.H."/>
            <person name="King N."/>
            <person name="Lang F.B.F."/>
            <person name="Roger A.J."/>
            <person name="Ruiz-Trillo I."/>
            <person name="Young S.K."/>
            <person name="Zeng Q."/>
            <person name="Gargeya S."/>
            <person name="Alvarado L."/>
            <person name="Berlin A."/>
            <person name="Chapman S.B."/>
            <person name="Chen Z."/>
            <person name="Freedman E."/>
            <person name="Gellesch M."/>
            <person name="Goldberg J."/>
            <person name="Griggs A."/>
            <person name="Gujja S."/>
            <person name="Heilman E."/>
            <person name="Heiman D."/>
            <person name="Howarth C."/>
            <person name="Mehta T."/>
            <person name="Neiman D."/>
            <person name="Pearson M."/>
            <person name="Roberts A."/>
            <person name="Saif S."/>
            <person name="Shea T."/>
            <person name="Shenoy N."/>
            <person name="Sisk P."/>
            <person name="Stolte C."/>
            <person name="Sykes S."/>
            <person name="White J."/>
            <person name="Yandava C."/>
            <person name="Haas B."/>
            <person name="Nusbaum C."/>
            <person name="Birren B."/>
        </authorList>
    </citation>
    <scope>NUCLEOTIDE SEQUENCE</scope>
    <source>
        <strain evidence="5">ATCC 30864</strain>
    </source>
</reference>
<dbReference type="InParanoid" id="A0A0D2WMJ3"/>
<dbReference type="PhylomeDB" id="A0A0D2WMJ3"/>
<keyword evidence="1" id="KW-0812">Transmembrane</keyword>
<feature type="domain" description="GPR180/TMEM145 transmembrane" evidence="3">
    <location>
        <begin position="207"/>
        <end position="426"/>
    </location>
</feature>
<dbReference type="PANTHER" id="PTHR23252:SF43">
    <property type="entry name" value="INTIMAL THICKNESS RELATED RECEPTOR IRP DOMAIN-CONTAINING PROTEIN"/>
    <property type="match status" value="1"/>
</dbReference>
<evidence type="ECO:0000256" key="2">
    <source>
        <dbReference type="SAM" id="SignalP"/>
    </source>
</evidence>
<sequence>MKLALLSTLLGFCCLLQHAAAMHIHTTVSTTDPITYLNKFCFDQGADTGYMWGDVRPTTAAVAQTSAFNGAFVFVNDDLWATLGGMTDCAKIVNQIRDWENNDIPYLHWCAPFSNNRTAPANCYAVPPFTEPKANIVNEYSAYTRSRFWYASLVACDFSTATPSAGGVHGVVDVWVVNGNPNVVSHDYFMYQFSFEYQGALGLFVAYFVLYIVLVSAHVFVHLRSGGFAGMPLFVRLASAAMFLEFLAVLANLIHFGQYSQDGEGVPGMHAFGFFLQIISQCVLMLLLLLFAKGWSSPPSSGAKRRLMLGLFGGYSLLFIVLFIWIEAGQDPQSLLNEYQTWPGALILTLRCLILVWFIYELLRTYRKEVNSDTLSFYRRFGAFFVVWFVALPLIVIAAAIVDPRWRYKTINGCFYTLNFVSFAFLAFLLSPSRSSKYFKLDQAHDDEDTSDSSALPYDSI</sequence>
<dbReference type="InterPro" id="IPR047831">
    <property type="entry name" value="GPR180/TMEM145"/>
</dbReference>
<feature type="transmembrane region" description="Helical" evidence="1">
    <location>
        <begin position="408"/>
        <end position="430"/>
    </location>
</feature>
<keyword evidence="2" id="KW-0732">Signal</keyword>
<evidence type="ECO:0000313" key="5">
    <source>
        <dbReference type="Proteomes" id="UP000008743"/>
    </source>
</evidence>
<evidence type="ECO:0000256" key="1">
    <source>
        <dbReference type="SAM" id="Phobius"/>
    </source>
</evidence>
<feature type="transmembrane region" description="Helical" evidence="1">
    <location>
        <begin position="341"/>
        <end position="360"/>
    </location>
</feature>
<feature type="transmembrane region" description="Helical" evidence="1">
    <location>
        <begin position="200"/>
        <end position="221"/>
    </location>
</feature>
<feature type="chain" id="PRO_5002266461" description="GPR180/TMEM145 transmembrane domain-containing protein" evidence="2">
    <location>
        <begin position="22"/>
        <end position="461"/>
    </location>
</feature>
<name>A0A0D2WMJ3_CAPO3</name>
<accession>A0A0D2WMJ3</accession>
<organism evidence="4 5">
    <name type="scientific">Capsaspora owczarzaki (strain ATCC 30864)</name>
    <dbReference type="NCBI Taxonomy" id="595528"/>
    <lineage>
        <taxon>Eukaryota</taxon>
        <taxon>Filasterea</taxon>
        <taxon>Capsaspora</taxon>
    </lineage>
</organism>
<dbReference type="PANTHER" id="PTHR23252">
    <property type="entry name" value="INTIMAL THICKNESS RECEPTOR-RELATED"/>
    <property type="match status" value="1"/>
</dbReference>
<gene>
    <name evidence="4" type="ORF">CAOG_003088</name>
</gene>
<dbReference type="Pfam" id="PF10192">
    <property type="entry name" value="GPR180-TMEM145_TM"/>
    <property type="match status" value="1"/>
</dbReference>
<dbReference type="eggNOG" id="KOG4290">
    <property type="taxonomic scope" value="Eukaryota"/>
</dbReference>
<dbReference type="Proteomes" id="UP000008743">
    <property type="component" value="Unassembled WGS sequence"/>
</dbReference>
<keyword evidence="1" id="KW-0472">Membrane</keyword>
<keyword evidence="5" id="KW-1185">Reference proteome</keyword>
<keyword evidence="1" id="KW-1133">Transmembrane helix</keyword>
<feature type="transmembrane region" description="Helical" evidence="1">
    <location>
        <begin position="307"/>
        <end position="326"/>
    </location>
</feature>
<evidence type="ECO:0000259" key="3">
    <source>
        <dbReference type="Pfam" id="PF10192"/>
    </source>
</evidence>
<dbReference type="GO" id="GO:0007186">
    <property type="term" value="P:G protein-coupled receptor signaling pathway"/>
    <property type="evidence" value="ECO:0007669"/>
    <property type="project" value="InterPro"/>
</dbReference>
<dbReference type="RefSeq" id="XP_004363927.1">
    <property type="nucleotide sequence ID" value="XM_004363870.2"/>
</dbReference>
<dbReference type="GO" id="GO:0019236">
    <property type="term" value="P:response to pheromone"/>
    <property type="evidence" value="ECO:0007669"/>
    <property type="project" value="InterPro"/>
</dbReference>
<dbReference type="EMBL" id="KE346363">
    <property type="protein sequence ID" value="KJE92060.1"/>
    <property type="molecule type" value="Genomic_DNA"/>
</dbReference>
<feature type="signal peptide" evidence="2">
    <location>
        <begin position="1"/>
        <end position="21"/>
    </location>
</feature>
<protein>
    <recommendedName>
        <fullName evidence="3">GPR180/TMEM145 transmembrane domain-containing protein</fullName>
    </recommendedName>
</protein>